<evidence type="ECO:0000259" key="8">
    <source>
        <dbReference type="Pfam" id="PF08124"/>
    </source>
</evidence>
<comment type="similarity">
    <text evidence="1">Belongs to the polysaccharide lyase 8 family.</text>
</comment>
<dbReference type="CDD" id="cd01083">
    <property type="entry name" value="GAG_Lyase"/>
    <property type="match status" value="1"/>
</dbReference>
<dbReference type="SUPFAM" id="SSF49863">
    <property type="entry name" value="Hyaluronate lyase-like, C-terminal domain"/>
    <property type="match status" value="1"/>
</dbReference>
<dbReference type="Pfam" id="PF02278">
    <property type="entry name" value="Lyase_8"/>
    <property type="match status" value="1"/>
</dbReference>
<dbReference type="GO" id="GO:0005975">
    <property type="term" value="P:carbohydrate metabolic process"/>
    <property type="evidence" value="ECO:0007669"/>
    <property type="project" value="InterPro"/>
</dbReference>
<dbReference type="Pfam" id="PF02884">
    <property type="entry name" value="Lyase_8_C"/>
    <property type="match status" value="1"/>
</dbReference>
<feature type="domain" description="Polysaccharide lyase family 8 C-terminal" evidence="7">
    <location>
        <begin position="711"/>
        <end position="772"/>
    </location>
</feature>
<gene>
    <name evidence="9" type="ORF">FHX80_1388</name>
</gene>
<evidence type="ECO:0000256" key="5">
    <source>
        <dbReference type="SAM" id="SignalP"/>
    </source>
</evidence>
<keyword evidence="3 9" id="KW-0456">Lyase</keyword>
<dbReference type="InterPro" id="IPR008929">
    <property type="entry name" value="Chondroitin_lyas"/>
</dbReference>
<feature type="signal peptide" evidence="5">
    <location>
        <begin position="1"/>
        <end position="35"/>
    </location>
</feature>
<dbReference type="OrthoDB" id="6636047at2"/>
<evidence type="ECO:0000256" key="2">
    <source>
        <dbReference type="ARBA" id="ARBA00022729"/>
    </source>
</evidence>
<dbReference type="InterPro" id="IPR038970">
    <property type="entry name" value="Lyase_8"/>
</dbReference>
<evidence type="ECO:0000313" key="9">
    <source>
        <dbReference type="EMBL" id="TWF90672.1"/>
    </source>
</evidence>
<feature type="domain" description="Polysaccharide lyase family 8 central" evidence="6">
    <location>
        <begin position="435"/>
        <end position="695"/>
    </location>
</feature>
<evidence type="ECO:0000256" key="4">
    <source>
        <dbReference type="PIRSR" id="PIRSR638970-1"/>
    </source>
</evidence>
<dbReference type="InterPro" id="IPR014718">
    <property type="entry name" value="GH-type_carb-bd"/>
</dbReference>
<dbReference type="Gene3D" id="1.50.10.100">
    <property type="entry name" value="Chondroitin AC/alginate lyase"/>
    <property type="match status" value="1"/>
</dbReference>
<feature type="active site" evidence="4">
    <location>
        <position position="280"/>
    </location>
</feature>
<dbReference type="InterPro" id="IPR011013">
    <property type="entry name" value="Gal_mutarotase_sf_dom"/>
</dbReference>
<evidence type="ECO:0000256" key="1">
    <source>
        <dbReference type="ARBA" id="ARBA00006699"/>
    </source>
</evidence>
<dbReference type="InterPro" id="IPR003159">
    <property type="entry name" value="Lyase_8_central_dom"/>
</dbReference>
<dbReference type="EMBL" id="VIWW01000003">
    <property type="protein sequence ID" value="TWF90672.1"/>
    <property type="molecule type" value="Genomic_DNA"/>
</dbReference>
<keyword evidence="2 5" id="KW-0732">Signal</keyword>
<evidence type="ECO:0000313" key="10">
    <source>
        <dbReference type="Proteomes" id="UP000318186"/>
    </source>
</evidence>
<dbReference type="InterPro" id="IPR004103">
    <property type="entry name" value="Lyase_8_C"/>
</dbReference>
<evidence type="ECO:0000259" key="7">
    <source>
        <dbReference type="Pfam" id="PF02884"/>
    </source>
</evidence>
<dbReference type="InterPro" id="IPR006311">
    <property type="entry name" value="TAT_signal"/>
</dbReference>
<accession>A0A561TU84</accession>
<dbReference type="GO" id="GO:0030246">
    <property type="term" value="F:carbohydrate binding"/>
    <property type="evidence" value="ECO:0007669"/>
    <property type="project" value="InterPro"/>
</dbReference>
<evidence type="ECO:0000256" key="3">
    <source>
        <dbReference type="ARBA" id="ARBA00023239"/>
    </source>
</evidence>
<dbReference type="Gene3D" id="2.70.98.10">
    <property type="match status" value="1"/>
</dbReference>
<proteinExistence type="inferred from homology"/>
<sequence length="824" mass="87741">MTPPPPPVWSRRTFLAATGGTTLAAGLTGTGAATAAPGTSAPDAAAVDDAFAALRAKWRTLILGEGFSPTAEPFRSKLATLGTQAADLRATMAPAAGSLWPGLSYADPSPDTDQESYGYSARMNDSFTRLSTMAQAYAQPGTGVTGDTALRDAVITGLDHLCSDVYSADAAPFGNWWNFQIGSPQALLDAAVLLHDQLSAEQLATYCRSVDKFLPDSAVAKYTGTSTGANRVDLCRGIILRGVVGGSAAKITLGRDALSPVFPYVTSGDGFYADGSFVQHTDVPYIGGYGAVLHDGLGRLFALLRDSAWQVDDPGSQLFLDTVDKAVAPFIYDGLMMDNVSSRGISRGLTESDAFQLPQDDHTRAHSVMASVVLVGKGASAEERARWNSMVKGWLQRDSYGPALRNPKLSLVNTALLQKLFDDDTVKASPEPAEHRTFHNMDRATHRRHDWGASVSMASARIAHYEFGNGEHARGYHTGSGWLSWWGGDHGPAQYSDTFWPTVDPYRLPGVTVSKKLLSDGFGGNWGNPKPDTTWVGGTTDGEFGTTGQHLRGIDSTMAARKSWFWLDDSIVCLGAGITSADGTAVETVIDNRNLGAAGTAALTLNGIPQPSAQGWSTTRTHTRWAHIQGHAGYVFPQAGGSRISALREERTGAWRDINAGSSPAPFTRRYLTLWQDHGTDPRDASYAYILMPGAGELRTAARALDPLWLRILANTSRQHGIHVPSLGFTGINFWAAGTVGKVTADAPVSVQIRERRDGTATISVADPSRSVRSLALTWRRRVASVLAKAPAVTGARTGSSLVLTFGDLGGSHGATHQVKVRTA</sequence>
<organism evidence="9 10">
    <name type="scientific">Streptomyces brevispora</name>
    <dbReference type="NCBI Taxonomy" id="887462"/>
    <lineage>
        <taxon>Bacteria</taxon>
        <taxon>Bacillati</taxon>
        <taxon>Actinomycetota</taxon>
        <taxon>Actinomycetes</taxon>
        <taxon>Kitasatosporales</taxon>
        <taxon>Streptomycetaceae</taxon>
        <taxon>Streptomyces</taxon>
    </lineage>
</organism>
<dbReference type="SUPFAM" id="SSF74650">
    <property type="entry name" value="Galactose mutarotase-like"/>
    <property type="match status" value="1"/>
</dbReference>
<comment type="caution">
    <text evidence="9">The sequence shown here is derived from an EMBL/GenBank/DDBJ whole genome shotgun (WGS) entry which is preliminary data.</text>
</comment>
<feature type="domain" description="Polysaccharide lyase 8 N-terminal alpha-helical" evidence="8">
    <location>
        <begin position="58"/>
        <end position="392"/>
    </location>
</feature>
<name>A0A561TU84_9ACTN</name>
<dbReference type="GO" id="GO:0005576">
    <property type="term" value="C:extracellular region"/>
    <property type="evidence" value="ECO:0007669"/>
    <property type="project" value="InterPro"/>
</dbReference>
<feature type="active site" evidence="4">
    <location>
        <position position="343"/>
    </location>
</feature>
<dbReference type="Gene3D" id="2.60.220.10">
    <property type="entry name" value="Polysaccharide lyase family 8-like, C-terminal"/>
    <property type="match status" value="1"/>
</dbReference>
<dbReference type="PROSITE" id="PS51318">
    <property type="entry name" value="TAT"/>
    <property type="match status" value="1"/>
</dbReference>
<dbReference type="Pfam" id="PF08124">
    <property type="entry name" value="Lyase_8_N"/>
    <property type="match status" value="1"/>
</dbReference>
<dbReference type="PANTHER" id="PTHR38481">
    <property type="entry name" value="HYALURONATE LYASE"/>
    <property type="match status" value="1"/>
</dbReference>
<feature type="chain" id="PRO_5021873981" evidence="5">
    <location>
        <begin position="36"/>
        <end position="824"/>
    </location>
</feature>
<protein>
    <submittedName>
        <fullName evidence="9">Hyaluronate lyase</fullName>
    </submittedName>
</protein>
<dbReference type="Proteomes" id="UP000318186">
    <property type="component" value="Unassembled WGS sequence"/>
</dbReference>
<dbReference type="RefSeq" id="WP_145768233.1">
    <property type="nucleotide sequence ID" value="NZ_VIWW01000003.1"/>
</dbReference>
<dbReference type="InterPro" id="IPR011071">
    <property type="entry name" value="Lyase_8-like_C"/>
</dbReference>
<dbReference type="InterPro" id="IPR012970">
    <property type="entry name" value="Lyase_8_alpha_N"/>
</dbReference>
<dbReference type="GO" id="GO:0016837">
    <property type="term" value="F:carbon-oxygen lyase activity, acting on polysaccharides"/>
    <property type="evidence" value="ECO:0007669"/>
    <property type="project" value="UniProtKB-ARBA"/>
</dbReference>
<reference evidence="9 10" key="1">
    <citation type="submission" date="2019-06" db="EMBL/GenBank/DDBJ databases">
        <title>Sequencing the genomes of 1000 actinobacteria strains.</title>
        <authorList>
            <person name="Klenk H.-P."/>
        </authorList>
    </citation>
    <scope>NUCLEOTIDE SEQUENCE [LARGE SCALE GENOMIC DNA]</scope>
    <source>
        <strain evidence="9 10">DSM 42059</strain>
    </source>
</reference>
<dbReference type="PANTHER" id="PTHR38481:SF1">
    <property type="entry name" value="HYALURONATE LYASE"/>
    <property type="match status" value="1"/>
</dbReference>
<feature type="active site" evidence="4">
    <location>
        <position position="289"/>
    </location>
</feature>
<dbReference type="AlphaFoldDB" id="A0A561TU84"/>
<evidence type="ECO:0000259" key="6">
    <source>
        <dbReference type="Pfam" id="PF02278"/>
    </source>
</evidence>
<dbReference type="SUPFAM" id="SSF48230">
    <property type="entry name" value="Chondroitin AC/alginate lyase"/>
    <property type="match status" value="1"/>
</dbReference>